<dbReference type="InParanoid" id="A0A7C8IU43"/>
<dbReference type="EMBL" id="WUBL01000040">
    <property type="protein sequence ID" value="KAF2969125.1"/>
    <property type="molecule type" value="Genomic_DNA"/>
</dbReference>
<comment type="caution">
    <text evidence="1">The sequence shown here is derived from an EMBL/GenBank/DDBJ whole genome shotgun (WGS) entry which is preliminary data.</text>
</comment>
<dbReference type="Proteomes" id="UP000481858">
    <property type="component" value="Unassembled WGS sequence"/>
</dbReference>
<evidence type="ECO:0000313" key="2">
    <source>
        <dbReference type="Proteomes" id="UP000481858"/>
    </source>
</evidence>
<proteinExistence type="predicted"/>
<dbReference type="OrthoDB" id="5219619at2759"/>
<reference evidence="1 2" key="1">
    <citation type="submission" date="2019-12" db="EMBL/GenBank/DDBJ databases">
        <title>Draft genome sequence of the ascomycete Xylaria multiplex DSM 110363.</title>
        <authorList>
            <person name="Buettner E."/>
            <person name="Kellner H."/>
        </authorList>
    </citation>
    <scope>NUCLEOTIDE SEQUENCE [LARGE SCALE GENOMIC DNA]</scope>
    <source>
        <strain evidence="1 2">DSM 110363</strain>
    </source>
</reference>
<protein>
    <submittedName>
        <fullName evidence="1">Uncharacterized protein</fullName>
    </submittedName>
</protein>
<accession>A0A7C8IU43</accession>
<gene>
    <name evidence="1" type="ORF">GQX73_g4409</name>
</gene>
<keyword evidence="2" id="KW-1185">Reference proteome</keyword>
<organism evidence="1 2">
    <name type="scientific">Xylaria multiplex</name>
    <dbReference type="NCBI Taxonomy" id="323545"/>
    <lineage>
        <taxon>Eukaryota</taxon>
        <taxon>Fungi</taxon>
        <taxon>Dikarya</taxon>
        <taxon>Ascomycota</taxon>
        <taxon>Pezizomycotina</taxon>
        <taxon>Sordariomycetes</taxon>
        <taxon>Xylariomycetidae</taxon>
        <taxon>Xylariales</taxon>
        <taxon>Xylariaceae</taxon>
        <taxon>Xylaria</taxon>
    </lineage>
</organism>
<sequence length="135" mass="14514">MATWISTHGIGAITDTDSSFTITAASGSALVKPGNSGQLSGWIHYTIPDPPATNPSLITLAVDFASQSAFVQDVAIYLANVEKFKRTNLQRGQSFEESIVDQKVVYNGKGIMVSIKVEFENMGSSLRFQSIGIKV</sequence>
<name>A0A7C8IU43_9PEZI</name>
<dbReference type="AlphaFoldDB" id="A0A7C8IU43"/>
<evidence type="ECO:0000313" key="1">
    <source>
        <dbReference type="EMBL" id="KAF2969125.1"/>
    </source>
</evidence>